<evidence type="ECO:0000259" key="3">
    <source>
        <dbReference type="SMART" id="SM00385"/>
    </source>
</evidence>
<dbReference type="GO" id="GO:0070897">
    <property type="term" value="P:transcription preinitiation complex assembly"/>
    <property type="evidence" value="ECO:0007669"/>
    <property type="project" value="InterPro"/>
</dbReference>
<dbReference type="Gene3D" id="1.10.472.10">
    <property type="entry name" value="Cyclin-like"/>
    <property type="match status" value="1"/>
</dbReference>
<proteinExistence type="predicted"/>
<accession>A0A6C0J8I5</accession>
<dbReference type="SMART" id="SM00385">
    <property type="entry name" value="CYCLIN"/>
    <property type="match status" value="2"/>
</dbReference>
<dbReference type="PANTHER" id="PTHR11618">
    <property type="entry name" value="TRANSCRIPTION INITIATION FACTOR IIB-RELATED"/>
    <property type="match status" value="1"/>
</dbReference>
<protein>
    <recommendedName>
        <fullName evidence="3">Cyclin-like domain-containing protein</fullName>
    </recommendedName>
</protein>
<reference evidence="4" key="1">
    <citation type="journal article" date="2020" name="Nature">
        <title>Giant virus diversity and host interactions through global metagenomics.</title>
        <authorList>
            <person name="Schulz F."/>
            <person name="Roux S."/>
            <person name="Paez-Espino D."/>
            <person name="Jungbluth S."/>
            <person name="Walsh D.A."/>
            <person name="Denef V.J."/>
            <person name="McMahon K.D."/>
            <person name="Konstantinidis K.T."/>
            <person name="Eloe-Fadrosh E.A."/>
            <person name="Kyrpides N.C."/>
            <person name="Woyke T."/>
        </authorList>
    </citation>
    <scope>NUCLEOTIDE SEQUENCE</scope>
    <source>
        <strain evidence="4">GVMAG-M-3300025860-25</strain>
    </source>
</reference>
<dbReference type="Pfam" id="PF00382">
    <property type="entry name" value="TFIIB"/>
    <property type="match status" value="2"/>
</dbReference>
<feature type="domain" description="Cyclin-like" evidence="3">
    <location>
        <begin position="147"/>
        <end position="229"/>
    </location>
</feature>
<dbReference type="Gene3D" id="1.10.472.170">
    <property type="match status" value="1"/>
</dbReference>
<evidence type="ECO:0000313" key="4">
    <source>
        <dbReference type="EMBL" id="QHU01200.1"/>
    </source>
</evidence>
<organism evidence="4">
    <name type="scientific">viral metagenome</name>
    <dbReference type="NCBI Taxonomy" id="1070528"/>
    <lineage>
        <taxon>unclassified sequences</taxon>
        <taxon>metagenomes</taxon>
        <taxon>organismal metagenomes</taxon>
    </lineage>
</organism>
<dbReference type="PANTHER" id="PTHR11618:SF13">
    <property type="entry name" value="TRANSCRIPTION INITIATION FACTOR IIB"/>
    <property type="match status" value="1"/>
</dbReference>
<dbReference type="GO" id="GO:0005634">
    <property type="term" value="C:nucleus"/>
    <property type="evidence" value="ECO:0007669"/>
    <property type="project" value="TreeGrafter"/>
</dbReference>
<name>A0A6C0J8I5_9ZZZZ</name>
<dbReference type="InterPro" id="IPR013763">
    <property type="entry name" value="Cyclin-like_dom"/>
</dbReference>
<dbReference type="GO" id="GO:0097550">
    <property type="term" value="C:transcription preinitiation complex"/>
    <property type="evidence" value="ECO:0007669"/>
    <property type="project" value="TreeGrafter"/>
</dbReference>
<dbReference type="GO" id="GO:0017025">
    <property type="term" value="F:TBP-class protein binding"/>
    <property type="evidence" value="ECO:0007669"/>
    <property type="project" value="InterPro"/>
</dbReference>
<keyword evidence="2" id="KW-0804">Transcription</keyword>
<feature type="domain" description="Cyclin-like" evidence="3">
    <location>
        <begin position="254"/>
        <end position="335"/>
    </location>
</feature>
<dbReference type="InterPro" id="IPR000812">
    <property type="entry name" value="TFIIB"/>
</dbReference>
<dbReference type="InterPro" id="IPR013150">
    <property type="entry name" value="TFIIB_cyclin"/>
</dbReference>
<dbReference type="EMBL" id="MN740336">
    <property type="protein sequence ID" value="QHU01200.1"/>
    <property type="molecule type" value="Genomic_DNA"/>
</dbReference>
<dbReference type="InterPro" id="IPR036915">
    <property type="entry name" value="Cyclin-like_sf"/>
</dbReference>
<dbReference type="PRINTS" id="PR00685">
    <property type="entry name" value="TIFACTORIIB"/>
</dbReference>
<evidence type="ECO:0000256" key="1">
    <source>
        <dbReference type="ARBA" id="ARBA00023015"/>
    </source>
</evidence>
<evidence type="ECO:0000256" key="2">
    <source>
        <dbReference type="ARBA" id="ARBA00023163"/>
    </source>
</evidence>
<dbReference type="SUPFAM" id="SSF47954">
    <property type="entry name" value="Cyclin-like"/>
    <property type="match status" value="2"/>
</dbReference>
<dbReference type="AlphaFoldDB" id="A0A6C0J8I5"/>
<keyword evidence="1" id="KW-0805">Transcription regulation</keyword>
<sequence length="446" mass="51800">MESLNDFDKELFDKELFDKELFDIIDEFKNKDKEKKELKEIDDEFCINCNQNTIKNLKGELICSLCGYFSGIKIDNGAEWRYYGSEDSKASDPNRCGMPTNSLLPEFSLGSVIPYSRSESSNMKKIRNYALWNNGCYKERALYNVFSDMENRAKSAGISSCIIEEAKYMYKQISETKISRGDNRKGIIASCIFIACKKFDKCARSNKEIAEIFKIESTNMTKGFKKFNEIMLMIEKDNKNKKENIEYTISESLDFINRFCSNLNLESDTNELCKYVCKKIEEYDLVSENTPTSKAAGTIYLVSYIFNLNISKSDISQTCLTSEVTISKCFGKLIDYYIHLFPDNWLRFLSIDFIHKIGENIQKFYSVEACKEFIKSSLEILEVSLKENILDDKKHITYLSGGIVYYQLILRNFTNISIKDICVIYNMNETQVLEYYEKVKKLLSKM</sequence>